<evidence type="ECO:0000256" key="1">
    <source>
        <dbReference type="PIRSR" id="PIRSR016487-1"/>
    </source>
</evidence>
<feature type="active site" description="Proton acceptor" evidence="1">
    <location>
        <position position="26"/>
    </location>
</feature>
<dbReference type="SMART" id="SM01118">
    <property type="entry name" value="CYTH"/>
    <property type="match status" value="1"/>
</dbReference>
<organism evidence="3 4">
    <name type="scientific">Selenomonas ruminantium</name>
    <dbReference type="NCBI Taxonomy" id="971"/>
    <lineage>
        <taxon>Bacteria</taxon>
        <taxon>Bacillati</taxon>
        <taxon>Bacillota</taxon>
        <taxon>Negativicutes</taxon>
        <taxon>Selenomonadales</taxon>
        <taxon>Selenomonadaceae</taxon>
        <taxon>Selenomonas</taxon>
    </lineage>
</organism>
<dbReference type="InterPro" id="IPR023577">
    <property type="entry name" value="CYTH_domain"/>
</dbReference>
<name>A0A1H0SAN4_SELRU</name>
<dbReference type="CDD" id="cd07761">
    <property type="entry name" value="CYTH-like_CthTTM-like"/>
    <property type="match status" value="1"/>
</dbReference>
<dbReference type="PANTHER" id="PTHR40114">
    <property type="entry name" value="SLR0698 PROTEIN"/>
    <property type="match status" value="1"/>
</dbReference>
<evidence type="ECO:0000313" key="4">
    <source>
        <dbReference type="Proteomes" id="UP000182412"/>
    </source>
</evidence>
<protein>
    <submittedName>
        <fullName evidence="3">CYTH domain-containing protein</fullName>
    </submittedName>
</protein>
<proteinExistence type="predicted"/>
<dbReference type="OrthoDB" id="9805588at2"/>
<dbReference type="PANTHER" id="PTHR40114:SF1">
    <property type="entry name" value="SLR0698 PROTEIN"/>
    <property type="match status" value="1"/>
</dbReference>
<dbReference type="PIRSF" id="PIRSF016487">
    <property type="entry name" value="CYTH_UCP016487"/>
    <property type="match status" value="1"/>
</dbReference>
<sequence>MEIERQFLVDELPELPAKYEVLRQGYVSLEPEIRIRQIGNDRFMLTVKRGAGLVREEWETDINRHEFENLASRLWPGTIMVEKHRYMFVLSDGHRAELHVHVGHLAGFNYVEVEFSTREEAMSFIPPAWFGREVTEDARFSYGTLAQADGMEIVKQLF</sequence>
<dbReference type="Proteomes" id="UP000182412">
    <property type="component" value="Unassembled WGS sequence"/>
</dbReference>
<evidence type="ECO:0000313" key="3">
    <source>
        <dbReference type="EMBL" id="SDP38813.1"/>
    </source>
</evidence>
<dbReference type="InterPro" id="IPR012042">
    <property type="entry name" value="NeuTTM/CthTTM-like"/>
</dbReference>
<dbReference type="EMBL" id="FNJQ01000016">
    <property type="protein sequence ID" value="SDP38813.1"/>
    <property type="molecule type" value="Genomic_DNA"/>
</dbReference>
<feature type="domain" description="CYTH" evidence="2">
    <location>
        <begin position="1"/>
        <end position="148"/>
    </location>
</feature>
<dbReference type="InterPro" id="IPR033469">
    <property type="entry name" value="CYTH-like_dom_sf"/>
</dbReference>
<evidence type="ECO:0000259" key="2">
    <source>
        <dbReference type="PROSITE" id="PS51707"/>
    </source>
</evidence>
<accession>A0A1H0SAN4</accession>
<dbReference type="AlphaFoldDB" id="A0A1H0SAN4"/>
<dbReference type="Gene3D" id="2.40.320.10">
    <property type="entry name" value="Hypothetical Protein Pfu-838710-001"/>
    <property type="match status" value="1"/>
</dbReference>
<reference evidence="3 4" key="1">
    <citation type="submission" date="2016-10" db="EMBL/GenBank/DDBJ databases">
        <authorList>
            <person name="de Groot N.N."/>
        </authorList>
    </citation>
    <scope>NUCLEOTIDE SEQUENCE [LARGE SCALE GENOMIC DNA]</scope>
    <source>
        <strain evidence="3 4">S137</strain>
    </source>
</reference>
<dbReference type="Pfam" id="PF01928">
    <property type="entry name" value="CYTH"/>
    <property type="match status" value="1"/>
</dbReference>
<gene>
    <name evidence="3" type="ORF">SAMN05216366_11647</name>
</gene>
<dbReference type="RefSeq" id="WP_074572362.1">
    <property type="nucleotide sequence ID" value="NZ_FNJQ01000016.1"/>
</dbReference>
<dbReference type="SUPFAM" id="SSF55154">
    <property type="entry name" value="CYTH-like phosphatases"/>
    <property type="match status" value="1"/>
</dbReference>
<dbReference type="PROSITE" id="PS51707">
    <property type="entry name" value="CYTH"/>
    <property type="match status" value="1"/>
</dbReference>